<dbReference type="OrthoDB" id="412788at2759"/>
<reference evidence="2 3" key="1">
    <citation type="submission" date="2016-07" db="EMBL/GenBank/DDBJ databases">
        <title>Pervasive Adenine N6-methylation of Active Genes in Fungi.</title>
        <authorList>
            <consortium name="DOE Joint Genome Institute"/>
            <person name="Mondo S.J."/>
            <person name="Dannebaum R.O."/>
            <person name="Kuo R.C."/>
            <person name="Labutti K."/>
            <person name="Haridas S."/>
            <person name="Kuo A."/>
            <person name="Salamov A."/>
            <person name="Ahrendt S.R."/>
            <person name="Lipzen A."/>
            <person name="Sullivan W."/>
            <person name="Andreopoulos W.B."/>
            <person name="Clum A."/>
            <person name="Lindquist E."/>
            <person name="Daum C."/>
            <person name="Ramamoorthy G.K."/>
            <person name="Gryganskyi A."/>
            <person name="Culley D."/>
            <person name="Magnuson J.K."/>
            <person name="James T.Y."/>
            <person name="O'Malley M.A."/>
            <person name="Stajich J.E."/>
            <person name="Spatafora J.W."/>
            <person name="Visel A."/>
            <person name="Grigoriev I.V."/>
        </authorList>
    </citation>
    <scope>NUCLEOTIDE SEQUENCE [LARGE SCALE GENOMIC DNA]</scope>
    <source>
        <strain evidence="2 3">CBS 129021</strain>
    </source>
</reference>
<evidence type="ECO:0000256" key="1">
    <source>
        <dbReference type="ARBA" id="ARBA00023604"/>
    </source>
</evidence>
<keyword evidence="3" id="KW-1185">Reference proteome</keyword>
<dbReference type="STRING" id="1141098.A0A1Y2DN87"/>
<protein>
    <submittedName>
        <fullName evidence="2">Uncharacterized protein</fullName>
    </submittedName>
</protein>
<evidence type="ECO:0000313" key="3">
    <source>
        <dbReference type="Proteomes" id="UP000193689"/>
    </source>
</evidence>
<dbReference type="GO" id="GO:0016491">
    <property type="term" value="F:oxidoreductase activity"/>
    <property type="evidence" value="ECO:0007669"/>
    <property type="project" value="InterPro"/>
</dbReference>
<comment type="similarity">
    <text evidence="1">Belongs to the asaB hydroxylase/desaturase family.</text>
</comment>
<dbReference type="InterPro" id="IPR044053">
    <property type="entry name" value="AsaB-like"/>
</dbReference>
<dbReference type="PANTHER" id="PTHR34598">
    <property type="entry name" value="BLL6449 PROTEIN"/>
    <property type="match status" value="1"/>
</dbReference>
<comment type="caution">
    <text evidence="2">The sequence shown here is derived from an EMBL/GenBank/DDBJ whole genome shotgun (WGS) entry which is preliminary data.</text>
</comment>
<accession>A0A1Y2DN87</accession>
<dbReference type="AlphaFoldDB" id="A0A1Y2DN87"/>
<dbReference type="GeneID" id="63776695"/>
<dbReference type="EMBL" id="MCFJ01000011">
    <property type="protein sequence ID" value="ORY60639.1"/>
    <property type="molecule type" value="Genomic_DNA"/>
</dbReference>
<dbReference type="RefSeq" id="XP_040712866.1">
    <property type="nucleotide sequence ID" value="XM_040860483.1"/>
</dbReference>
<gene>
    <name evidence="2" type="ORF">BCR38DRAFT_43683</name>
</gene>
<dbReference type="NCBIfam" id="NF041278">
    <property type="entry name" value="CmcJ_NvfI_EfuI"/>
    <property type="match status" value="1"/>
</dbReference>
<proteinExistence type="inferred from homology"/>
<dbReference type="Proteomes" id="UP000193689">
    <property type="component" value="Unassembled WGS sequence"/>
</dbReference>
<dbReference type="InParanoid" id="A0A1Y2DN87"/>
<organism evidence="2 3">
    <name type="scientific">Pseudomassariella vexata</name>
    <dbReference type="NCBI Taxonomy" id="1141098"/>
    <lineage>
        <taxon>Eukaryota</taxon>
        <taxon>Fungi</taxon>
        <taxon>Dikarya</taxon>
        <taxon>Ascomycota</taxon>
        <taxon>Pezizomycotina</taxon>
        <taxon>Sordariomycetes</taxon>
        <taxon>Xylariomycetidae</taxon>
        <taxon>Amphisphaeriales</taxon>
        <taxon>Pseudomassariaceae</taxon>
        <taxon>Pseudomassariella</taxon>
    </lineage>
</organism>
<sequence length="255" mass="28444">MLKQITGCKMIIAETLLLRSALWTESDALATHGGHREQANRWADQEAKERELSDLETGFPQFIGFNPAQGGASPTPKIHLDYSPAGARMHIRDYHPRLRAATAEIIHAEDALLAGGKSLPEYYRESSGPRWALFSIWRPLKTVRRDPLALGDRHTFGAADYVPVKVKTPCLGQPGVMETRAVEAYVARYSKGHKWFWIDEQRPEEVLVIGLFDSHAEREGGKTAGGTLHSSVDLLGTEGEEARESLELRCICIWD</sequence>
<name>A0A1Y2DN87_9PEZI</name>
<dbReference type="PANTHER" id="PTHR34598:SF3">
    <property type="entry name" value="OXIDOREDUCTASE AN1597"/>
    <property type="match status" value="1"/>
</dbReference>
<evidence type="ECO:0000313" key="2">
    <source>
        <dbReference type="EMBL" id="ORY60639.1"/>
    </source>
</evidence>